<dbReference type="Proteomes" id="UP000836788">
    <property type="component" value="Chromosome 21"/>
</dbReference>
<dbReference type="EMBL" id="OU594962">
    <property type="protein sequence ID" value="CAG9285893.1"/>
    <property type="molecule type" value="Genomic_DNA"/>
</dbReference>
<evidence type="ECO:0000256" key="5">
    <source>
        <dbReference type="ARBA" id="ARBA00022676"/>
    </source>
</evidence>
<proteinExistence type="inferred from homology"/>
<evidence type="ECO:0000259" key="13">
    <source>
        <dbReference type="Pfam" id="PF02434"/>
    </source>
</evidence>
<evidence type="ECO:0000256" key="7">
    <source>
        <dbReference type="ARBA" id="ARBA00022692"/>
    </source>
</evidence>
<evidence type="ECO:0000256" key="2">
    <source>
        <dbReference type="ARBA" id="ARBA00004922"/>
    </source>
</evidence>
<dbReference type="GO" id="GO:0016020">
    <property type="term" value="C:membrane"/>
    <property type="evidence" value="ECO:0007669"/>
    <property type="project" value="UniProtKB-SubCell"/>
</dbReference>
<dbReference type="AlphaFoldDB" id="A0A8J9X6A5"/>
<dbReference type="InterPro" id="IPR026050">
    <property type="entry name" value="C1GALT1/C1GALT1_chp1"/>
</dbReference>
<keyword evidence="7" id="KW-0812">Transmembrane</keyword>
<evidence type="ECO:0000313" key="14">
    <source>
        <dbReference type="EMBL" id="CAG9285893.1"/>
    </source>
</evidence>
<dbReference type="EC" id="2.4.1.122" evidence="4"/>
<comment type="similarity">
    <text evidence="3">Belongs to the glycosyltransferase 31 family. Beta3-Gal-T subfamily.</text>
</comment>
<reference evidence="14" key="1">
    <citation type="submission" date="2022-02" db="EMBL/GenBank/DDBJ databases">
        <authorList>
            <person name="Giguere J D."/>
        </authorList>
    </citation>
    <scope>NUCLEOTIDE SEQUENCE</scope>
    <source>
        <strain evidence="14">CCAP 1055/1</strain>
    </source>
</reference>
<dbReference type="PANTHER" id="PTHR23033:SF14">
    <property type="entry name" value="GLYCOPROTEIN-N-ACETYLGALACTOSAMINE 3-BETA-GALACTOSYLTRANSFERASE 1-RELATED"/>
    <property type="match status" value="1"/>
</dbReference>
<dbReference type="GO" id="GO:0016263">
    <property type="term" value="F:glycoprotein-N-acetylgalactosamine 3-beta-galactosyltransferase activity"/>
    <property type="evidence" value="ECO:0007669"/>
    <property type="project" value="UniProtKB-EC"/>
</dbReference>
<dbReference type="Gene3D" id="3.90.550.50">
    <property type="match status" value="1"/>
</dbReference>
<gene>
    <name evidence="14" type="ORF">PTTT1_LOCUS30550</name>
</gene>
<evidence type="ECO:0000256" key="1">
    <source>
        <dbReference type="ARBA" id="ARBA00004606"/>
    </source>
</evidence>
<comment type="subcellular location">
    <subcellularLocation>
        <location evidence="1">Membrane</location>
        <topology evidence="1">Single-pass type II membrane protein</topology>
    </subcellularLocation>
</comment>
<sequence length="548" mass="61341">MPLLSFSRQTKGLPRTGKRRSLGRLHQVCSFPLVLLGSLLAYTLFSNSSFLVGWVQYIDSQVQDLEISQLATVNSAAAKQLQSAQIDNITRSELQYGTATGQNHSRHSKTAESPFQSLQTSLESQRLTLIATSSTVRGNRSVTDLPYADARDEDGSWGYIADATQVRSRVLALLPSNHTMFNNVTSFIPMTESEQEEICQKPPGSGPEQELGWKLMQRVVVNAPEPRYANESAVIVANESAVIVTNESPVIVTNESPVIVTNSSSISVSHHTETVAPKILCVVYTYDAHHDRVAAIGDTWGWRCDGFLAASNRTIPELGAVDLPHVGPEAYGNMWQKTRSILAYVHEHYIAEYDYVHVAGDDTYVIVENLRNYLEFTVEAKHGRGKVPLYLGQRIVAGAGFAFVCGGGGHILNRLALDRFVKEALPTCEADREDPAEDRWLGYCLRELGIHHTDTVDVFNRQRFQSMDPYFVASRNPQRGFWKRQYKLWGERYGFKWGIDLVSTQTITFHIIKGAGWMKRMHVLLYHTCPDVTSVSDDRDETRTILLS</sequence>
<evidence type="ECO:0000256" key="6">
    <source>
        <dbReference type="ARBA" id="ARBA00022679"/>
    </source>
</evidence>
<feature type="region of interest" description="Disordered" evidence="12">
    <location>
        <begin position="98"/>
        <end position="117"/>
    </location>
</feature>
<keyword evidence="8" id="KW-0547">Nucleotide-binding</keyword>
<evidence type="ECO:0000256" key="3">
    <source>
        <dbReference type="ARBA" id="ARBA00006462"/>
    </source>
</evidence>
<dbReference type="PANTHER" id="PTHR23033">
    <property type="entry name" value="BETA1,3-GALACTOSYLTRANSFERASE"/>
    <property type="match status" value="1"/>
</dbReference>
<organism evidence="14">
    <name type="scientific">Phaeodactylum tricornutum</name>
    <name type="common">Diatom</name>
    <dbReference type="NCBI Taxonomy" id="2850"/>
    <lineage>
        <taxon>Eukaryota</taxon>
        <taxon>Sar</taxon>
        <taxon>Stramenopiles</taxon>
        <taxon>Ochrophyta</taxon>
        <taxon>Bacillariophyta</taxon>
        <taxon>Bacillariophyceae</taxon>
        <taxon>Bacillariophycidae</taxon>
        <taxon>Naviculales</taxon>
        <taxon>Phaeodactylaceae</taxon>
        <taxon>Phaeodactylum</taxon>
    </lineage>
</organism>
<name>A0A8J9X6A5_PHATR</name>
<evidence type="ECO:0000256" key="10">
    <source>
        <dbReference type="ARBA" id="ARBA00022989"/>
    </source>
</evidence>
<feature type="domain" description="Fringe-like glycosyltransferase" evidence="13">
    <location>
        <begin position="285"/>
        <end position="455"/>
    </location>
</feature>
<dbReference type="InterPro" id="IPR003378">
    <property type="entry name" value="Fringe-like_glycosylTrfase"/>
</dbReference>
<keyword evidence="9" id="KW-0735">Signal-anchor</keyword>
<keyword evidence="6" id="KW-0808">Transferase</keyword>
<protein>
    <recommendedName>
        <fullName evidence="4">N-acetylgalactosaminide beta-1,3-galactosyltransferase</fullName>
        <ecNumber evidence="4">2.4.1.122</ecNumber>
    </recommendedName>
</protein>
<dbReference type="GO" id="GO:0000166">
    <property type="term" value="F:nucleotide binding"/>
    <property type="evidence" value="ECO:0007669"/>
    <property type="project" value="UniProtKB-KW"/>
</dbReference>
<accession>A0A8J9X6A5</accession>
<comment type="pathway">
    <text evidence="2">Protein modification; protein glycosylation.</text>
</comment>
<keyword evidence="11" id="KW-0472">Membrane</keyword>
<evidence type="ECO:0000256" key="4">
    <source>
        <dbReference type="ARBA" id="ARBA00012557"/>
    </source>
</evidence>
<evidence type="ECO:0000256" key="8">
    <source>
        <dbReference type="ARBA" id="ARBA00022741"/>
    </source>
</evidence>
<keyword evidence="10" id="KW-1133">Transmembrane helix</keyword>
<dbReference type="Pfam" id="PF02434">
    <property type="entry name" value="Fringe"/>
    <property type="match status" value="1"/>
</dbReference>
<keyword evidence="5" id="KW-0328">Glycosyltransferase</keyword>
<evidence type="ECO:0000256" key="9">
    <source>
        <dbReference type="ARBA" id="ARBA00022968"/>
    </source>
</evidence>
<evidence type="ECO:0000256" key="12">
    <source>
        <dbReference type="SAM" id="MobiDB-lite"/>
    </source>
</evidence>
<evidence type="ECO:0000256" key="11">
    <source>
        <dbReference type="ARBA" id="ARBA00023136"/>
    </source>
</evidence>